<dbReference type="Proteomes" id="UP001580928">
    <property type="component" value="Unassembled WGS sequence"/>
</dbReference>
<keyword evidence="2" id="KW-1185">Reference proteome</keyword>
<accession>A0ABV5CF51</accession>
<gene>
    <name evidence="1" type="ORF">WKR92_09830</name>
</gene>
<organism evidence="1 2">
    <name type="scientific">Albibacterium profundi</name>
    <dbReference type="NCBI Taxonomy" id="3134906"/>
    <lineage>
        <taxon>Bacteria</taxon>
        <taxon>Pseudomonadati</taxon>
        <taxon>Bacteroidota</taxon>
        <taxon>Sphingobacteriia</taxon>
        <taxon>Sphingobacteriales</taxon>
        <taxon>Sphingobacteriaceae</taxon>
        <taxon>Albibacterium</taxon>
    </lineage>
</organism>
<comment type="caution">
    <text evidence="1">The sequence shown here is derived from an EMBL/GenBank/DDBJ whole genome shotgun (WGS) entry which is preliminary data.</text>
</comment>
<sequence length="107" mass="12329">MKKLKLNTLERLLMSAKFLLQQGGFIQMLTAEGIKGKVKFSPEELDELELKDNPNGSVSWNYSKDREVEYEFTDSEVSILKKSMEELDQNKQITNDILSICIKVDKL</sequence>
<name>A0ABV5CF51_9SPHI</name>
<dbReference type="EMBL" id="JBBVGT010000002">
    <property type="protein sequence ID" value="MFB5946131.1"/>
    <property type="molecule type" value="Genomic_DNA"/>
</dbReference>
<proteinExistence type="predicted"/>
<reference evidence="1 2" key="1">
    <citation type="submission" date="2024-04" db="EMBL/GenBank/DDBJ databases">
        <title>Albibacterium profundi sp. nov., isolated from sediment of the Challenger Deep of Mariana Trench.</title>
        <authorList>
            <person name="Wang Y."/>
        </authorList>
    </citation>
    <scope>NUCLEOTIDE SEQUENCE [LARGE SCALE GENOMIC DNA]</scope>
    <source>
        <strain evidence="1 2">RHL897</strain>
    </source>
</reference>
<evidence type="ECO:0000313" key="2">
    <source>
        <dbReference type="Proteomes" id="UP001580928"/>
    </source>
</evidence>
<evidence type="ECO:0000313" key="1">
    <source>
        <dbReference type="EMBL" id="MFB5946131.1"/>
    </source>
</evidence>
<dbReference type="RefSeq" id="WP_375557660.1">
    <property type="nucleotide sequence ID" value="NZ_JBBVGT010000002.1"/>
</dbReference>
<protein>
    <submittedName>
        <fullName evidence="1">Uncharacterized protein</fullName>
    </submittedName>
</protein>